<comment type="caution">
    <text evidence="1">The sequence shown here is derived from an EMBL/GenBank/DDBJ whole genome shotgun (WGS) entry which is preliminary data.</text>
</comment>
<dbReference type="Proteomes" id="UP001476950">
    <property type="component" value="Unassembled WGS sequence"/>
</dbReference>
<evidence type="ECO:0000313" key="2">
    <source>
        <dbReference type="Proteomes" id="UP001476950"/>
    </source>
</evidence>
<name>A0ABV0KRH8_9CYAN</name>
<dbReference type="RefSeq" id="WP_190448587.1">
    <property type="nucleotide sequence ID" value="NZ_JAMPLM010000045.1"/>
</dbReference>
<sequence>MGWVFQFIGHGFEGKPPKCLSDWRFLFVGLRWWQHVRGPVAFEGERIGRSGKGGVMLLVLPQCRL</sequence>
<proteinExistence type="predicted"/>
<protein>
    <submittedName>
        <fullName evidence="1">Uncharacterized protein</fullName>
    </submittedName>
</protein>
<gene>
    <name evidence="1" type="ORF">NDI38_26095</name>
</gene>
<dbReference type="EMBL" id="JAMPLM010000045">
    <property type="protein sequence ID" value="MEP1061848.1"/>
    <property type="molecule type" value="Genomic_DNA"/>
</dbReference>
<evidence type="ECO:0000313" key="1">
    <source>
        <dbReference type="EMBL" id="MEP1061848.1"/>
    </source>
</evidence>
<keyword evidence="2" id="KW-1185">Reference proteome</keyword>
<reference evidence="1 2" key="1">
    <citation type="submission" date="2022-04" db="EMBL/GenBank/DDBJ databases">
        <title>Positive selection, recombination, and allopatry shape intraspecific diversity of widespread and dominant cyanobacteria.</title>
        <authorList>
            <person name="Wei J."/>
            <person name="Shu W."/>
            <person name="Hu C."/>
        </authorList>
    </citation>
    <scope>NUCLEOTIDE SEQUENCE [LARGE SCALE GENOMIC DNA]</scope>
    <source>
        <strain evidence="1 2">AS-A4</strain>
    </source>
</reference>
<organism evidence="1 2">
    <name type="scientific">Stenomitos frigidus AS-A4</name>
    <dbReference type="NCBI Taxonomy" id="2933935"/>
    <lineage>
        <taxon>Bacteria</taxon>
        <taxon>Bacillati</taxon>
        <taxon>Cyanobacteriota</taxon>
        <taxon>Cyanophyceae</taxon>
        <taxon>Leptolyngbyales</taxon>
        <taxon>Leptolyngbyaceae</taxon>
        <taxon>Stenomitos</taxon>
    </lineage>
</organism>
<accession>A0ABV0KRH8</accession>